<dbReference type="InterPro" id="IPR004839">
    <property type="entry name" value="Aminotransferase_I/II_large"/>
</dbReference>
<dbReference type="PROSITE" id="PS50949">
    <property type="entry name" value="HTH_GNTR"/>
    <property type="match status" value="1"/>
</dbReference>
<dbReference type="GO" id="GO:0030170">
    <property type="term" value="F:pyridoxal phosphate binding"/>
    <property type="evidence" value="ECO:0007669"/>
    <property type="project" value="InterPro"/>
</dbReference>
<dbReference type="EMBL" id="JAFBEB010000001">
    <property type="protein sequence ID" value="MBM7588819.1"/>
    <property type="molecule type" value="Genomic_DNA"/>
</dbReference>
<evidence type="ECO:0000256" key="3">
    <source>
        <dbReference type="ARBA" id="ARBA00022576"/>
    </source>
</evidence>
<dbReference type="InterPro" id="IPR015424">
    <property type="entry name" value="PyrdxlP-dep_Trfase"/>
</dbReference>
<dbReference type="RefSeq" id="WP_204516543.1">
    <property type="nucleotide sequence ID" value="NZ_BAABIN010000009.1"/>
</dbReference>
<dbReference type="GO" id="GO:0003677">
    <property type="term" value="F:DNA binding"/>
    <property type="evidence" value="ECO:0007669"/>
    <property type="project" value="UniProtKB-KW"/>
</dbReference>
<evidence type="ECO:0000256" key="2">
    <source>
        <dbReference type="ARBA" id="ARBA00005384"/>
    </source>
</evidence>
<dbReference type="GO" id="GO:0008483">
    <property type="term" value="F:transaminase activity"/>
    <property type="evidence" value="ECO:0007669"/>
    <property type="project" value="UniProtKB-KW"/>
</dbReference>
<evidence type="ECO:0000256" key="7">
    <source>
        <dbReference type="ARBA" id="ARBA00023125"/>
    </source>
</evidence>
<dbReference type="Gene3D" id="1.10.10.10">
    <property type="entry name" value="Winged helix-like DNA-binding domain superfamily/Winged helix DNA-binding domain"/>
    <property type="match status" value="1"/>
</dbReference>
<evidence type="ECO:0000256" key="5">
    <source>
        <dbReference type="ARBA" id="ARBA00022898"/>
    </source>
</evidence>
<dbReference type="Proteomes" id="UP000717624">
    <property type="component" value="Unassembled WGS sequence"/>
</dbReference>
<dbReference type="Gene3D" id="3.90.1150.10">
    <property type="entry name" value="Aspartate Aminotransferase, domain 1"/>
    <property type="match status" value="1"/>
</dbReference>
<evidence type="ECO:0000313" key="10">
    <source>
        <dbReference type="EMBL" id="MBM7588819.1"/>
    </source>
</evidence>
<dbReference type="InterPro" id="IPR000524">
    <property type="entry name" value="Tscrpt_reg_HTH_GntR"/>
</dbReference>
<dbReference type="CDD" id="cd07377">
    <property type="entry name" value="WHTH_GntR"/>
    <property type="match status" value="1"/>
</dbReference>
<keyword evidence="5" id="KW-0663">Pyridoxal phosphate</keyword>
<evidence type="ECO:0000256" key="6">
    <source>
        <dbReference type="ARBA" id="ARBA00023015"/>
    </source>
</evidence>
<comment type="cofactor">
    <cofactor evidence="1">
        <name>pyridoxal 5'-phosphate</name>
        <dbReference type="ChEBI" id="CHEBI:597326"/>
    </cofactor>
</comment>
<dbReference type="InterPro" id="IPR051446">
    <property type="entry name" value="HTH_trans_reg/aminotransferase"/>
</dbReference>
<dbReference type="PANTHER" id="PTHR46577:SF2">
    <property type="entry name" value="TRANSCRIPTIONAL REGULATORY PROTEIN"/>
    <property type="match status" value="1"/>
</dbReference>
<evidence type="ECO:0000256" key="8">
    <source>
        <dbReference type="ARBA" id="ARBA00023163"/>
    </source>
</evidence>
<dbReference type="InterPro" id="IPR036388">
    <property type="entry name" value="WH-like_DNA-bd_sf"/>
</dbReference>
<comment type="similarity">
    <text evidence="2">In the C-terminal section; belongs to the class-I pyridoxal-phosphate-dependent aminotransferase family.</text>
</comment>
<keyword evidence="4" id="KW-0808">Transferase</keyword>
<keyword evidence="11" id="KW-1185">Reference proteome</keyword>
<dbReference type="Pfam" id="PF00392">
    <property type="entry name" value="GntR"/>
    <property type="match status" value="1"/>
</dbReference>
<evidence type="ECO:0000313" key="11">
    <source>
        <dbReference type="Proteomes" id="UP000717624"/>
    </source>
</evidence>
<dbReference type="InterPro" id="IPR015421">
    <property type="entry name" value="PyrdxlP-dep_Trfase_major"/>
</dbReference>
<proteinExistence type="inferred from homology"/>
<reference evidence="10" key="1">
    <citation type="submission" date="2021-01" db="EMBL/GenBank/DDBJ databases">
        <title>Genomic Encyclopedia of Type Strains, Phase IV (KMG-IV): sequencing the most valuable type-strain genomes for metagenomic binning, comparative biology and taxonomic classification.</title>
        <authorList>
            <person name="Goeker M."/>
        </authorList>
    </citation>
    <scope>NUCLEOTIDE SEQUENCE</scope>
    <source>
        <strain evidence="10">DSM 25523</strain>
    </source>
</reference>
<dbReference type="GO" id="GO:0003700">
    <property type="term" value="F:DNA-binding transcription factor activity"/>
    <property type="evidence" value="ECO:0007669"/>
    <property type="project" value="InterPro"/>
</dbReference>
<accession>A0A938XVF1</accession>
<keyword evidence="3" id="KW-0032">Aminotransferase</keyword>
<keyword evidence="8" id="KW-0804">Transcription</keyword>
<dbReference type="CDD" id="cd00609">
    <property type="entry name" value="AAT_like"/>
    <property type="match status" value="1"/>
</dbReference>
<dbReference type="InterPro" id="IPR036390">
    <property type="entry name" value="WH_DNA-bd_sf"/>
</dbReference>
<dbReference type="FunFam" id="3.40.640.10:FF:000023">
    <property type="entry name" value="Transcriptional regulator, GntR family"/>
    <property type="match status" value="1"/>
</dbReference>
<keyword evidence="7 10" id="KW-0238">DNA-binding</keyword>
<evidence type="ECO:0000256" key="1">
    <source>
        <dbReference type="ARBA" id="ARBA00001933"/>
    </source>
</evidence>
<dbReference type="Gene3D" id="3.40.640.10">
    <property type="entry name" value="Type I PLP-dependent aspartate aminotransferase-like (Major domain)"/>
    <property type="match status" value="1"/>
</dbReference>
<dbReference type="SMART" id="SM00345">
    <property type="entry name" value="HTH_GNTR"/>
    <property type="match status" value="1"/>
</dbReference>
<dbReference type="InterPro" id="IPR015422">
    <property type="entry name" value="PyrdxlP-dep_Trfase_small"/>
</dbReference>
<dbReference type="SUPFAM" id="SSF46785">
    <property type="entry name" value="Winged helix' DNA-binding domain"/>
    <property type="match status" value="1"/>
</dbReference>
<feature type="domain" description="HTH gntR-type" evidence="9">
    <location>
        <begin position="11"/>
        <end position="79"/>
    </location>
</feature>
<dbReference type="AlphaFoldDB" id="A0A938XVF1"/>
<dbReference type="PANTHER" id="PTHR46577">
    <property type="entry name" value="HTH-TYPE TRANSCRIPTIONAL REGULATORY PROTEIN GABR"/>
    <property type="match status" value="1"/>
</dbReference>
<dbReference type="Pfam" id="PF00155">
    <property type="entry name" value="Aminotran_1_2"/>
    <property type="match status" value="1"/>
</dbReference>
<organism evidence="10 11">
    <name type="scientific">Brevibacillus fulvus</name>
    <dbReference type="NCBI Taxonomy" id="1125967"/>
    <lineage>
        <taxon>Bacteria</taxon>
        <taxon>Bacillati</taxon>
        <taxon>Bacillota</taxon>
        <taxon>Bacilli</taxon>
        <taxon>Bacillales</taxon>
        <taxon>Paenibacillaceae</taxon>
        <taxon>Brevibacillus</taxon>
    </lineage>
</organism>
<protein>
    <submittedName>
        <fullName evidence="10">DNA-binding transcriptional MocR family regulator</fullName>
    </submittedName>
</protein>
<comment type="caution">
    <text evidence="10">The sequence shown here is derived from an EMBL/GenBank/DDBJ whole genome shotgun (WGS) entry which is preliminary data.</text>
</comment>
<dbReference type="FunFam" id="1.10.10.10:FF:000079">
    <property type="entry name" value="GntR family transcriptional regulator"/>
    <property type="match status" value="1"/>
</dbReference>
<evidence type="ECO:0000256" key="4">
    <source>
        <dbReference type="ARBA" id="ARBA00022679"/>
    </source>
</evidence>
<sequence>MEWKPKRGSGVPLYKQIAAYLEECIIKGEFPPGSFLPSERELAKKWQVNRSTVVSAFEELRASGIIERIQGSGTQVSSVHGRFPQQRVPNWGHLVEAGSFLPNYPLIRKIRKETLDHELIDMASGELSPDLFPANAFQTIMAQQPFDYHLGYGHPQGNLELRQTLVHHMKKWRGIDSTASSILITSGAQQALHLIVQCLLKPGDAVAVEDPSYFYSLPLFHSAGVRVFSLPVGGDGIDPDDVLELHRKHRIKLIFVNPNYQNPTGTVLSLARKKRLLELSVRLGIPIVEDDPYSLTAFDGEPPPTLKSLDPMANVLYVSSLTKIVASGLRIGWIIGPQAVMERLADAKQIIDFGHSVFPQWLASKFLGSDSFVQHLQALRHSLGRKKDLITFALHDLLPTEVEFVEPAGGIHIWCRLNREVNEQKLLKQSIKQGVAYVPGLVLGSNKNCIRFTFGRAEQEQIYEGIKRFSEVLKSLLHDKSGESSVNVP</sequence>
<dbReference type="SUPFAM" id="SSF53383">
    <property type="entry name" value="PLP-dependent transferases"/>
    <property type="match status" value="1"/>
</dbReference>
<evidence type="ECO:0000259" key="9">
    <source>
        <dbReference type="PROSITE" id="PS50949"/>
    </source>
</evidence>
<dbReference type="PRINTS" id="PR00035">
    <property type="entry name" value="HTHGNTR"/>
</dbReference>
<gene>
    <name evidence="10" type="ORF">JOD01_000405</name>
</gene>
<name>A0A938XVF1_9BACL</name>
<keyword evidence="6" id="KW-0805">Transcription regulation</keyword>